<keyword evidence="4" id="KW-1185">Reference proteome</keyword>
<reference evidence="4" key="2">
    <citation type="submission" date="2007-11" db="EMBL/GenBank/DDBJ databases">
        <title>Complete sequence of Delftia acidovorans DSM 14801 / SPH-1.</title>
        <authorList>
            <person name="Copeland A."/>
            <person name="Lucas S."/>
            <person name="Lapidus A."/>
            <person name="Barry K."/>
            <person name="Glavina del Rio T."/>
            <person name="Dalin E."/>
            <person name="Tice H."/>
            <person name="Pitluck S."/>
            <person name="Lowry S."/>
            <person name="Clum A."/>
            <person name="Schmutz J."/>
            <person name="Larimer F."/>
            <person name="Land M."/>
            <person name="Hauser L."/>
            <person name="Kyrpides N."/>
            <person name="Kim E."/>
            <person name="Schleheck D."/>
            <person name="Richardson P."/>
        </authorList>
    </citation>
    <scope>NUCLEOTIDE SEQUENCE [LARGE SCALE GENOMIC DNA]</scope>
    <source>
        <strain evidence="4">DSM 14801 / SPH-1</strain>
    </source>
</reference>
<feature type="transmembrane region" description="Helical" evidence="1">
    <location>
        <begin position="12"/>
        <end position="33"/>
    </location>
</feature>
<dbReference type="Pfam" id="PF12146">
    <property type="entry name" value="Hydrolase_4"/>
    <property type="match status" value="1"/>
</dbReference>
<keyword evidence="1" id="KW-0472">Membrane</keyword>
<gene>
    <name evidence="3" type="ordered locus">Daci_5445</name>
</gene>
<dbReference type="EMBL" id="CP000884">
    <property type="protein sequence ID" value="ABX38074.1"/>
    <property type="molecule type" value="Genomic_DNA"/>
</dbReference>
<dbReference type="PANTHER" id="PTHR43358">
    <property type="entry name" value="ALPHA/BETA-HYDROLASE"/>
    <property type="match status" value="1"/>
</dbReference>
<keyword evidence="1" id="KW-1133">Transmembrane helix</keyword>
<reference evidence="3 4" key="1">
    <citation type="journal article" date="2004" name="Appl. Environ. Microbiol.">
        <title>Mineralization of individual congeners of linear alkylbenzenesulfonate by defined pairs of heterotrophic bacteria.</title>
        <authorList>
            <person name="Schleheck D."/>
            <person name="Knepper T.P."/>
            <person name="Fischer K."/>
            <person name="Cook A.M."/>
        </authorList>
    </citation>
    <scope>NUCLEOTIDE SEQUENCE [LARGE SCALE GENOMIC DNA]</scope>
    <source>
        <strain evidence="4">DSM 14801 / SPH-1</strain>
    </source>
</reference>
<protein>
    <submittedName>
        <fullName evidence="3">Esterase/lipase/thioesterase family active site</fullName>
    </submittedName>
</protein>
<dbReference type="HOGENOM" id="CLU_029375_6_2_4"/>
<evidence type="ECO:0000313" key="4">
    <source>
        <dbReference type="Proteomes" id="UP000000784"/>
    </source>
</evidence>
<evidence type="ECO:0000256" key="1">
    <source>
        <dbReference type="SAM" id="Phobius"/>
    </source>
</evidence>
<dbReference type="STRING" id="398578.Daci_5445"/>
<evidence type="ECO:0000259" key="2">
    <source>
        <dbReference type="Pfam" id="PF12146"/>
    </source>
</evidence>
<dbReference type="Gene3D" id="3.40.50.1820">
    <property type="entry name" value="alpha/beta hydrolase"/>
    <property type="match status" value="1"/>
</dbReference>
<keyword evidence="1" id="KW-0812">Transmembrane</keyword>
<feature type="domain" description="Serine aminopeptidase S33" evidence="2">
    <location>
        <begin position="77"/>
        <end position="206"/>
    </location>
</feature>
<accession>A9BP29</accession>
<organism evidence="3 4">
    <name type="scientific">Delftia acidovorans (strain DSM 14801 / SPH-1)</name>
    <dbReference type="NCBI Taxonomy" id="398578"/>
    <lineage>
        <taxon>Bacteria</taxon>
        <taxon>Pseudomonadati</taxon>
        <taxon>Pseudomonadota</taxon>
        <taxon>Betaproteobacteria</taxon>
        <taxon>Burkholderiales</taxon>
        <taxon>Comamonadaceae</taxon>
        <taxon>Delftia</taxon>
    </lineage>
</organism>
<dbReference type="eggNOG" id="COG1073">
    <property type="taxonomic scope" value="Bacteria"/>
</dbReference>
<dbReference type="KEGG" id="dac:Daci_5445"/>
<dbReference type="InterPro" id="IPR022742">
    <property type="entry name" value="Hydrolase_4"/>
</dbReference>
<dbReference type="Proteomes" id="UP000000784">
    <property type="component" value="Chromosome"/>
</dbReference>
<evidence type="ECO:0000313" key="3">
    <source>
        <dbReference type="EMBL" id="ABX38074.1"/>
    </source>
</evidence>
<dbReference type="InterPro" id="IPR052920">
    <property type="entry name" value="DNA-binding_regulatory"/>
</dbReference>
<dbReference type="InterPro" id="IPR029058">
    <property type="entry name" value="AB_hydrolase_fold"/>
</dbReference>
<dbReference type="SUPFAM" id="SSF53474">
    <property type="entry name" value="alpha/beta-Hydrolases"/>
    <property type="match status" value="1"/>
</dbReference>
<proteinExistence type="predicted"/>
<dbReference type="AlphaFoldDB" id="A9BP29"/>
<sequence>MLSRLRNLSWPAALLMAGLSGLALLMAAAWLVGSLLSQPDHQPVGAPPADWPVQTLQLPTDEGGQVRGWFAKGQPGHGAVLLLHGVYADRLAMLARARMLHRQGYSVCLIDLPAHGESSGERISFGMVEGAGVRAAMAYVRQQLPGEKVAVIGTSLGGAALLLSHVAPGPDAVVLESVFPDIRQAIDNRVRAHIGWLADVVTPLLAWQLPLRLHLELAQLRPIDHVRALGAPVLIAAGLQDRHTTPAETRELFDAAREPKALWMVEGAAHVDLYDYAPKPYEQRVLGFLDRYLGH</sequence>
<name>A9BP29_DELAS</name>
<dbReference type="PANTHER" id="PTHR43358:SF4">
    <property type="entry name" value="ALPHA_BETA HYDROLASE FOLD-1 DOMAIN-CONTAINING PROTEIN"/>
    <property type="match status" value="1"/>
</dbReference>